<dbReference type="EMBL" id="LLZS01000009">
    <property type="protein sequence ID" value="KUR70168.1"/>
    <property type="molecule type" value="Genomic_DNA"/>
</dbReference>
<dbReference type="AlphaFoldDB" id="A0A117UST3"/>
<feature type="binding site" evidence="3">
    <location>
        <position position="19"/>
    </location>
    <ligand>
        <name>Zn(2+)</name>
        <dbReference type="ChEBI" id="CHEBI:29105"/>
    </ligand>
</feature>
<dbReference type="GO" id="GO:0008270">
    <property type="term" value="F:zinc ion binding"/>
    <property type="evidence" value="ECO:0007669"/>
    <property type="project" value="UniProtKB-UniRule"/>
</dbReference>
<evidence type="ECO:0000256" key="3">
    <source>
        <dbReference type="HAMAP-Rule" id="MF_00649"/>
    </source>
</evidence>
<comment type="function">
    <text evidence="3">Inhibits all the catalytic activities of DNA gyrase by preventing its interaction with DNA. Acts by binding directly to the C-terminal domain of GyrB, which probably disrupts DNA binding by the gyrase.</text>
</comment>
<protein>
    <recommendedName>
        <fullName evidence="3">DNA gyrase inhibitor YacG</fullName>
    </recommendedName>
</protein>
<proteinExistence type="inferred from homology"/>
<keyword evidence="5" id="KW-1185">Reference proteome</keyword>
<comment type="caution">
    <text evidence="4">The sequence shown here is derived from an EMBL/GenBank/DDBJ whole genome shotgun (WGS) entry which is preliminary data.</text>
</comment>
<evidence type="ECO:0000313" key="4">
    <source>
        <dbReference type="EMBL" id="KUR70168.1"/>
    </source>
</evidence>
<feature type="binding site" evidence="3">
    <location>
        <position position="35"/>
    </location>
    <ligand>
        <name>Zn(2+)</name>
        <dbReference type="ChEBI" id="CHEBI:29105"/>
    </ligand>
</feature>
<dbReference type="InterPro" id="IPR013088">
    <property type="entry name" value="Znf_NHR/GATA"/>
</dbReference>
<dbReference type="OrthoDB" id="9809663at2"/>
<dbReference type="Gene3D" id="3.30.50.10">
    <property type="entry name" value="Erythroid Transcription Factor GATA-1, subunit A"/>
    <property type="match status" value="1"/>
</dbReference>
<comment type="subunit">
    <text evidence="3">Interacts with GyrB.</text>
</comment>
<dbReference type="PANTHER" id="PTHR36150:SF1">
    <property type="entry name" value="DNA GYRASE INHIBITOR YACG"/>
    <property type="match status" value="1"/>
</dbReference>
<gene>
    <name evidence="3" type="primary">yacG</name>
    <name evidence="4" type="ORF">AQZ52_15000</name>
</gene>
<reference evidence="4 5" key="1">
    <citation type="submission" date="2015-10" db="EMBL/GenBank/DDBJ databases">
        <title>Draft genome sequence of Novosphingobium fuchskuhlense DSM 25065 isolated from a surface water sample of the southwest basin of Lake Grosse Fuchskuhle.</title>
        <authorList>
            <person name="Ruckert C."/>
            <person name="Winkler A."/>
            <person name="Glaeser J."/>
            <person name="Grossart H.-P."/>
            <person name="Kalinowski J."/>
            <person name="Glaeser S."/>
        </authorList>
    </citation>
    <scope>NUCLEOTIDE SEQUENCE [LARGE SCALE GENOMIC DNA]</scope>
    <source>
        <strain evidence="4 5">FNE08-7</strain>
    </source>
</reference>
<comment type="cofactor">
    <cofactor evidence="3">
        <name>Zn(2+)</name>
        <dbReference type="ChEBI" id="CHEBI:29105"/>
    </cofactor>
    <text evidence="3">Binds 1 zinc ion.</text>
</comment>
<dbReference type="Pfam" id="PF03884">
    <property type="entry name" value="YacG"/>
    <property type="match status" value="1"/>
</dbReference>
<dbReference type="SUPFAM" id="SSF57716">
    <property type="entry name" value="Glucocorticoid receptor-like (DNA-binding domain)"/>
    <property type="match status" value="1"/>
</dbReference>
<feature type="binding site" evidence="3">
    <location>
        <position position="31"/>
    </location>
    <ligand>
        <name>Zn(2+)</name>
        <dbReference type="ChEBI" id="CHEBI:29105"/>
    </ligand>
</feature>
<dbReference type="PANTHER" id="PTHR36150">
    <property type="entry name" value="DNA GYRASE INHIBITOR YACG"/>
    <property type="match status" value="1"/>
</dbReference>
<keyword evidence="1 3" id="KW-0479">Metal-binding</keyword>
<dbReference type="InterPro" id="IPR005584">
    <property type="entry name" value="DNA_gyrase_inhibitor_YacG"/>
</dbReference>
<name>A0A117UST3_9SPHN</name>
<evidence type="ECO:0000256" key="1">
    <source>
        <dbReference type="ARBA" id="ARBA00022723"/>
    </source>
</evidence>
<accession>A0A117UST3</accession>
<dbReference type="RefSeq" id="WP_067912734.1">
    <property type="nucleotide sequence ID" value="NZ_KQ954246.1"/>
</dbReference>
<dbReference type="STRING" id="1117702.AQZ52_15000"/>
<dbReference type="GO" id="GO:0008657">
    <property type="term" value="F:DNA topoisomerase type II (double strand cut, ATP-hydrolyzing) inhibitor activity"/>
    <property type="evidence" value="ECO:0007669"/>
    <property type="project" value="UniProtKB-UniRule"/>
</dbReference>
<evidence type="ECO:0000313" key="5">
    <source>
        <dbReference type="Proteomes" id="UP000058012"/>
    </source>
</evidence>
<feature type="binding site" evidence="3">
    <location>
        <position position="16"/>
    </location>
    <ligand>
        <name>Zn(2+)</name>
        <dbReference type="ChEBI" id="CHEBI:29105"/>
    </ligand>
</feature>
<evidence type="ECO:0000256" key="2">
    <source>
        <dbReference type="ARBA" id="ARBA00022833"/>
    </source>
</evidence>
<comment type="similarity">
    <text evidence="3">Belongs to the DNA gyrase inhibitor YacG family.</text>
</comment>
<dbReference type="Proteomes" id="UP000058012">
    <property type="component" value="Unassembled WGS sequence"/>
</dbReference>
<keyword evidence="2 3" id="KW-0862">Zinc</keyword>
<sequence length="63" mass="6869">MTDSAPPAIAASGRRCPICRKPRVADFTPFCSARCRDRDLVNWLEEGYALPGPVHDPEGDPDA</sequence>
<dbReference type="GO" id="GO:0006355">
    <property type="term" value="P:regulation of DNA-templated transcription"/>
    <property type="evidence" value="ECO:0007669"/>
    <property type="project" value="InterPro"/>
</dbReference>
<organism evidence="4 5">
    <name type="scientific">Novosphingobium fuchskuhlense</name>
    <dbReference type="NCBI Taxonomy" id="1117702"/>
    <lineage>
        <taxon>Bacteria</taxon>
        <taxon>Pseudomonadati</taxon>
        <taxon>Pseudomonadota</taxon>
        <taxon>Alphaproteobacteria</taxon>
        <taxon>Sphingomonadales</taxon>
        <taxon>Sphingomonadaceae</taxon>
        <taxon>Novosphingobium</taxon>
    </lineage>
</organism>
<dbReference type="HAMAP" id="MF_00649">
    <property type="entry name" value="DNA_gyrase_inhibitor_YacG"/>
    <property type="match status" value="1"/>
</dbReference>